<dbReference type="InterPro" id="IPR051159">
    <property type="entry name" value="Hexapeptide_acetyltransf"/>
</dbReference>
<comment type="caution">
    <text evidence="5">The sequence shown here is derived from an EMBL/GenBank/DDBJ whole genome shotgun (WGS) entry which is preliminary data.</text>
</comment>
<dbReference type="OrthoDB" id="9812571at2"/>
<dbReference type="InterPro" id="IPR011004">
    <property type="entry name" value="Trimer_LpxA-like_sf"/>
</dbReference>
<dbReference type="GO" id="GO:0005829">
    <property type="term" value="C:cytosol"/>
    <property type="evidence" value="ECO:0007669"/>
    <property type="project" value="TreeGrafter"/>
</dbReference>
<gene>
    <name evidence="5" type="ORF">HMPREF9447_00818</name>
</gene>
<dbReference type="InterPro" id="IPR001451">
    <property type="entry name" value="Hexapep"/>
</dbReference>
<dbReference type="PANTHER" id="PTHR23416:SF23">
    <property type="entry name" value="ACETYLTRANSFERASE C18B11.09C-RELATED"/>
    <property type="match status" value="1"/>
</dbReference>
<keyword evidence="6" id="KW-1185">Reference proteome</keyword>
<evidence type="ECO:0000256" key="2">
    <source>
        <dbReference type="ARBA" id="ARBA00022679"/>
    </source>
</evidence>
<sequence length="215" mass="24235">MIGKFKRWTFFRGLYMIFISYFGVRKRKLGYCGKNVILTPPITFGNPQNVYLYDNTQISYNSHISAVNARFIIKQNCCIAEGLTVHTGNHAMIVGRFCNNILESEKPKGYDADVVVESDVWIGCNVTLLSGVTVGRGAIVAAGAVVTNDIPPYSICGGVPAKFIKFKWTIEEIIKHEELLYMKEERFTKEQLDYYFTCFSPQGKNVKKSISIGET</sequence>
<evidence type="ECO:0000256" key="1">
    <source>
        <dbReference type="ARBA" id="ARBA00007274"/>
    </source>
</evidence>
<evidence type="ECO:0000256" key="4">
    <source>
        <dbReference type="ARBA" id="ARBA00023315"/>
    </source>
</evidence>
<evidence type="ECO:0000313" key="6">
    <source>
        <dbReference type="Proteomes" id="UP000009872"/>
    </source>
</evidence>
<evidence type="ECO:0000313" key="5">
    <source>
        <dbReference type="EMBL" id="EKU91832.1"/>
    </source>
</evidence>
<dbReference type="SUPFAM" id="SSF51161">
    <property type="entry name" value="Trimeric LpxA-like enzymes"/>
    <property type="match status" value="1"/>
</dbReference>
<accession>K9ELQ5</accession>
<dbReference type="PANTHER" id="PTHR23416">
    <property type="entry name" value="SIALIC ACID SYNTHASE-RELATED"/>
    <property type="match status" value="1"/>
</dbReference>
<dbReference type="GO" id="GO:0008374">
    <property type="term" value="F:O-acyltransferase activity"/>
    <property type="evidence" value="ECO:0007669"/>
    <property type="project" value="TreeGrafter"/>
</dbReference>
<dbReference type="PROSITE" id="PS00101">
    <property type="entry name" value="HEXAPEP_TRANSFERASES"/>
    <property type="match status" value="1"/>
</dbReference>
<dbReference type="eggNOG" id="COG0110">
    <property type="taxonomic scope" value="Bacteria"/>
</dbReference>
<dbReference type="EMBL" id="ADLF01000003">
    <property type="protein sequence ID" value="EKU91832.1"/>
    <property type="molecule type" value="Genomic_DNA"/>
</dbReference>
<dbReference type="Gene3D" id="2.160.10.10">
    <property type="entry name" value="Hexapeptide repeat proteins"/>
    <property type="match status" value="1"/>
</dbReference>
<dbReference type="HOGENOM" id="CLU_051638_7_3_10"/>
<keyword evidence="4" id="KW-0012">Acyltransferase</keyword>
<keyword evidence="3" id="KW-0677">Repeat</keyword>
<dbReference type="RefSeq" id="WP_009128306.1">
    <property type="nucleotide sequence ID" value="NZ_JH992940.1"/>
</dbReference>
<comment type="similarity">
    <text evidence="1">Belongs to the transferase hexapeptide repeat family.</text>
</comment>
<dbReference type="AlphaFoldDB" id="K9ELQ5"/>
<evidence type="ECO:0008006" key="7">
    <source>
        <dbReference type="Google" id="ProtNLM"/>
    </source>
</evidence>
<reference evidence="5 6" key="1">
    <citation type="submission" date="2012-09" db="EMBL/GenBank/DDBJ databases">
        <title>The Genome Sequence of Bacteroides oleiciplenus YIT 12058.</title>
        <authorList>
            <consortium name="The Broad Institute Genome Sequencing Platform"/>
            <person name="Earl A."/>
            <person name="Ward D."/>
            <person name="Feldgarden M."/>
            <person name="Gevers D."/>
            <person name="Morotomi M."/>
            <person name="Walker B."/>
            <person name="Young S.K."/>
            <person name="Zeng Q."/>
            <person name="Gargeya S."/>
            <person name="Fitzgerald M."/>
            <person name="Haas B."/>
            <person name="Abouelleil A."/>
            <person name="Alvarado L."/>
            <person name="Arachchi H.M."/>
            <person name="Berlin A.M."/>
            <person name="Chapman S.B."/>
            <person name="Goldberg J."/>
            <person name="Griggs A."/>
            <person name="Gujja S."/>
            <person name="Hansen M."/>
            <person name="Howarth C."/>
            <person name="Imamovic A."/>
            <person name="Larimer J."/>
            <person name="McCowen C."/>
            <person name="Montmayeur A."/>
            <person name="Murphy C."/>
            <person name="Neiman D."/>
            <person name="Pearson M."/>
            <person name="Priest M."/>
            <person name="Roberts A."/>
            <person name="Saif S."/>
            <person name="Shea T."/>
            <person name="Sisk P."/>
            <person name="Sykes S."/>
            <person name="Wortman J."/>
            <person name="Nusbaum C."/>
            <person name="Birren B."/>
        </authorList>
    </citation>
    <scope>NUCLEOTIDE SEQUENCE [LARGE SCALE GENOMIC DNA]</scope>
    <source>
        <strain evidence="5 6">YIT 12058</strain>
    </source>
</reference>
<organism evidence="5 6">
    <name type="scientific">Bacteroides oleiciplenus YIT 12058</name>
    <dbReference type="NCBI Taxonomy" id="742727"/>
    <lineage>
        <taxon>Bacteria</taxon>
        <taxon>Pseudomonadati</taxon>
        <taxon>Bacteroidota</taxon>
        <taxon>Bacteroidia</taxon>
        <taxon>Bacteroidales</taxon>
        <taxon>Bacteroidaceae</taxon>
        <taxon>Bacteroides</taxon>
    </lineage>
</organism>
<proteinExistence type="inferred from homology"/>
<evidence type="ECO:0000256" key="3">
    <source>
        <dbReference type="ARBA" id="ARBA00022737"/>
    </source>
</evidence>
<dbReference type="PATRIC" id="fig|742727.4.peg.819"/>
<dbReference type="Pfam" id="PF00132">
    <property type="entry name" value="Hexapep"/>
    <property type="match status" value="1"/>
</dbReference>
<dbReference type="InterPro" id="IPR018357">
    <property type="entry name" value="Hexapep_transf_CS"/>
</dbReference>
<dbReference type="Proteomes" id="UP000009872">
    <property type="component" value="Unassembled WGS sequence"/>
</dbReference>
<keyword evidence="2" id="KW-0808">Transferase</keyword>
<protein>
    <recommendedName>
        <fullName evidence="7">Galactoside O-acetyltransferase</fullName>
    </recommendedName>
</protein>
<dbReference type="STRING" id="742727.HMPREF9447_00818"/>
<name>K9ELQ5_9BACE</name>